<gene>
    <name evidence="2" type="ORF">NCCP691_07760</name>
</gene>
<sequence>MPLSTLPYRLRTLLLGAACLLPLAGCDGAARDAHAEGNAVVPGQLAEREARHFELYTRYRAVFDRPRRLLSDALQDDTELPPGGMHFLSGYAGACSMLGAGSD</sequence>
<organism evidence="2 3">
    <name type="scientific">Noviherbaspirillum aridicola</name>
    <dbReference type="NCBI Taxonomy" id="2849687"/>
    <lineage>
        <taxon>Bacteria</taxon>
        <taxon>Pseudomonadati</taxon>
        <taxon>Pseudomonadota</taxon>
        <taxon>Betaproteobacteria</taxon>
        <taxon>Burkholderiales</taxon>
        <taxon>Oxalobacteraceae</taxon>
        <taxon>Noviherbaspirillum</taxon>
    </lineage>
</organism>
<protein>
    <recommendedName>
        <fullName evidence="4">Lipoprotein</fullName>
    </recommendedName>
</protein>
<evidence type="ECO:0000256" key="1">
    <source>
        <dbReference type="SAM" id="SignalP"/>
    </source>
</evidence>
<keyword evidence="3" id="KW-1185">Reference proteome</keyword>
<keyword evidence="1" id="KW-0732">Signal</keyword>
<evidence type="ECO:0000313" key="3">
    <source>
        <dbReference type="Proteomes" id="UP000887222"/>
    </source>
</evidence>
<accession>A0ABQ4Q130</accession>
<dbReference type="EMBL" id="BPMK01000003">
    <property type="protein sequence ID" value="GIZ50762.1"/>
    <property type="molecule type" value="Genomic_DNA"/>
</dbReference>
<feature type="chain" id="PRO_5045593532" description="Lipoprotein" evidence="1">
    <location>
        <begin position="30"/>
        <end position="103"/>
    </location>
</feature>
<dbReference type="RefSeq" id="WP_220806939.1">
    <property type="nucleotide sequence ID" value="NZ_BPMK01000003.1"/>
</dbReference>
<name>A0ABQ4Q130_9BURK</name>
<comment type="caution">
    <text evidence="2">The sequence shown here is derived from an EMBL/GenBank/DDBJ whole genome shotgun (WGS) entry which is preliminary data.</text>
</comment>
<reference evidence="2 3" key="1">
    <citation type="journal article" date="2022" name="Int. J. Syst. Evol. Microbiol.">
        <title>Noviherbaspirillum aridicola sp. nov., isolated from an arid soil in Pakistan.</title>
        <authorList>
            <person name="Khan I.U."/>
            <person name="Saqib M."/>
            <person name="Amin A."/>
            <person name="Hussain F."/>
            <person name="Li L."/>
            <person name="Liu Y.H."/>
            <person name="Fang B.Z."/>
            <person name="Ahmed I."/>
            <person name="Li W.J."/>
        </authorList>
    </citation>
    <scope>NUCLEOTIDE SEQUENCE [LARGE SCALE GENOMIC DNA]</scope>
    <source>
        <strain evidence="2 3">NCCP-691</strain>
    </source>
</reference>
<feature type="signal peptide" evidence="1">
    <location>
        <begin position="1"/>
        <end position="29"/>
    </location>
</feature>
<proteinExistence type="predicted"/>
<evidence type="ECO:0008006" key="4">
    <source>
        <dbReference type="Google" id="ProtNLM"/>
    </source>
</evidence>
<dbReference type="Proteomes" id="UP000887222">
    <property type="component" value="Unassembled WGS sequence"/>
</dbReference>
<evidence type="ECO:0000313" key="2">
    <source>
        <dbReference type="EMBL" id="GIZ50762.1"/>
    </source>
</evidence>